<keyword evidence="3" id="KW-1185">Reference proteome</keyword>
<dbReference type="EMBL" id="CAAALY010268778">
    <property type="protein sequence ID" value="VEL41305.1"/>
    <property type="molecule type" value="Genomic_DNA"/>
</dbReference>
<reference evidence="2" key="1">
    <citation type="submission" date="2018-11" db="EMBL/GenBank/DDBJ databases">
        <authorList>
            <consortium name="Pathogen Informatics"/>
        </authorList>
    </citation>
    <scope>NUCLEOTIDE SEQUENCE</scope>
</reference>
<evidence type="ECO:0000313" key="2">
    <source>
        <dbReference type="EMBL" id="VEL41305.1"/>
    </source>
</evidence>
<name>A0A3S5B603_9PLAT</name>
<organism evidence="2 3">
    <name type="scientific">Protopolystoma xenopodis</name>
    <dbReference type="NCBI Taxonomy" id="117903"/>
    <lineage>
        <taxon>Eukaryota</taxon>
        <taxon>Metazoa</taxon>
        <taxon>Spiralia</taxon>
        <taxon>Lophotrochozoa</taxon>
        <taxon>Platyhelminthes</taxon>
        <taxon>Monogenea</taxon>
        <taxon>Polyopisthocotylea</taxon>
        <taxon>Polystomatidea</taxon>
        <taxon>Polystomatidae</taxon>
        <taxon>Protopolystoma</taxon>
    </lineage>
</organism>
<sequence>MELIDLREAEHCYDIGKYVQSARLFARTSVNFEEAALRFSHFSLSLHPPPPVVQGIIVTEDSDLAFEDDELTDESATKCLSESSHARYKRGQQHHQAQKEAAGDSSREKDLKKAAAKQVDEGEEEDDKENEEIHTSTAPLKAYLRAKLDLIIQLGAQTSKKNQDQLALLAVWLAELLLDQIGELQERCKRHPSKSAQSVFAKRQREFRSLVAHPSAILPEAKCLIYKMIESHGNDEEFIFFSKLVKGK</sequence>
<gene>
    <name evidence="2" type="ORF">PXEA_LOCUS34745</name>
</gene>
<evidence type="ECO:0000313" key="3">
    <source>
        <dbReference type="Proteomes" id="UP000784294"/>
    </source>
</evidence>
<evidence type="ECO:0000256" key="1">
    <source>
        <dbReference type="SAM" id="MobiDB-lite"/>
    </source>
</evidence>
<accession>A0A3S5B603</accession>
<comment type="caution">
    <text evidence="2">The sequence shown here is derived from an EMBL/GenBank/DDBJ whole genome shotgun (WGS) entry which is preliminary data.</text>
</comment>
<feature type="region of interest" description="Disordered" evidence="1">
    <location>
        <begin position="78"/>
        <end position="135"/>
    </location>
</feature>
<dbReference type="OrthoDB" id="1845386at2759"/>
<dbReference type="Proteomes" id="UP000784294">
    <property type="component" value="Unassembled WGS sequence"/>
</dbReference>
<proteinExistence type="predicted"/>
<feature type="compositionally biased region" description="Basic and acidic residues" evidence="1">
    <location>
        <begin position="97"/>
        <end position="113"/>
    </location>
</feature>
<dbReference type="AlphaFoldDB" id="A0A3S5B603"/>
<feature type="compositionally biased region" description="Acidic residues" evidence="1">
    <location>
        <begin position="121"/>
        <end position="130"/>
    </location>
</feature>
<protein>
    <submittedName>
        <fullName evidence="2">Uncharacterized protein</fullName>
    </submittedName>
</protein>